<gene>
    <name evidence="2" type="ORF">JBS370_LOCUS4817</name>
    <name evidence="1" type="ORF">ZHD862_LOCUS12901</name>
</gene>
<protein>
    <recommendedName>
        <fullName evidence="4">RAP domain-containing protein</fullName>
    </recommendedName>
</protein>
<accession>A0A814HB05</accession>
<sequence length="576" mass="68881">MIQNSIINYSRWLLFPSFFTRCLSSNNNRLIVKNFDRKTFDYFYIRRLKIFNDNKKQMLNHIRINLESILKTSSIINYLNNLNSINQYENFSQKISIEQLNDILFFAYEHNIKLNLLTKRFIECILPINNNFYSNLFIELINLFVLHQQKYYDQKTKIPNEMLQKFINYLELNLTQNQIEMISLFDLSLLCSAMYRLQISLKNINLLEYIAQYIINDEKKKFLSAVDKQNFIKILTLSNYGKINIAQSLANRFNQSFEQHIQTNLYSFSYEIVRMTMRIGIYFSIFHYYSNQFFQNCLKLIELESNSSRPLYRAKDIIQIMNTLIYMGYIGKQNFKYLELIHTYHQMNQFNNKPERLVDVLAPLAIINCFPENLLEELFTKENLNQLIESRMKEKLFFISESYKLLCSPQRSLLDQNYLKTLPHHLFGSWEIEKRKRPYFSIVIQRLLECVPNRLYVKSAFLLKHFKSPDIIICLNTKQQPQIIPNGMMKSIGYFDENENECSLYALQVLNEEEVCVNEPFRPLGLFYSKAYQLQKLKYIPVIIYPNDSLHQVKTTKEVFEWIVQRAQTTELLTLS</sequence>
<organism evidence="1 3">
    <name type="scientific">Rotaria sordida</name>
    <dbReference type="NCBI Taxonomy" id="392033"/>
    <lineage>
        <taxon>Eukaryota</taxon>
        <taxon>Metazoa</taxon>
        <taxon>Spiralia</taxon>
        <taxon>Gnathifera</taxon>
        <taxon>Rotifera</taxon>
        <taxon>Eurotatoria</taxon>
        <taxon>Bdelloidea</taxon>
        <taxon>Philodinida</taxon>
        <taxon>Philodinidae</taxon>
        <taxon>Rotaria</taxon>
    </lineage>
</organism>
<evidence type="ECO:0008006" key="4">
    <source>
        <dbReference type="Google" id="ProtNLM"/>
    </source>
</evidence>
<dbReference type="EMBL" id="CAJOBD010000239">
    <property type="protein sequence ID" value="CAF3621726.1"/>
    <property type="molecule type" value="Genomic_DNA"/>
</dbReference>
<dbReference type="AlphaFoldDB" id="A0A814HB05"/>
<dbReference type="Proteomes" id="UP000663836">
    <property type="component" value="Unassembled WGS sequence"/>
</dbReference>
<comment type="caution">
    <text evidence="1">The sequence shown here is derived from an EMBL/GenBank/DDBJ whole genome shotgun (WGS) entry which is preliminary data.</text>
</comment>
<dbReference type="Proteomes" id="UP000663864">
    <property type="component" value="Unassembled WGS sequence"/>
</dbReference>
<dbReference type="EMBL" id="CAJNOT010000517">
    <property type="protein sequence ID" value="CAF1008351.1"/>
    <property type="molecule type" value="Genomic_DNA"/>
</dbReference>
<proteinExistence type="predicted"/>
<name>A0A814HB05_9BILA</name>
<evidence type="ECO:0000313" key="2">
    <source>
        <dbReference type="EMBL" id="CAF3621726.1"/>
    </source>
</evidence>
<reference evidence="1" key="1">
    <citation type="submission" date="2021-02" db="EMBL/GenBank/DDBJ databases">
        <authorList>
            <person name="Nowell W R."/>
        </authorList>
    </citation>
    <scope>NUCLEOTIDE SEQUENCE</scope>
</reference>
<evidence type="ECO:0000313" key="1">
    <source>
        <dbReference type="EMBL" id="CAF1008351.1"/>
    </source>
</evidence>
<evidence type="ECO:0000313" key="3">
    <source>
        <dbReference type="Proteomes" id="UP000663864"/>
    </source>
</evidence>